<evidence type="ECO:0000313" key="2">
    <source>
        <dbReference type="EMBL" id="MCL6741280.1"/>
    </source>
</evidence>
<organism evidence="2 3">
    <name type="scientific">Sphingomonas brevis</name>
    <dbReference type="NCBI Taxonomy" id="2908206"/>
    <lineage>
        <taxon>Bacteria</taxon>
        <taxon>Pseudomonadati</taxon>
        <taxon>Pseudomonadota</taxon>
        <taxon>Alphaproteobacteria</taxon>
        <taxon>Sphingomonadales</taxon>
        <taxon>Sphingomonadaceae</taxon>
        <taxon>Sphingomonas</taxon>
    </lineage>
</organism>
<dbReference type="Gene3D" id="3.40.430.10">
    <property type="entry name" value="Dihydrofolate Reductase, subunit A"/>
    <property type="match status" value="1"/>
</dbReference>
<dbReference type="PANTHER" id="PTHR38011">
    <property type="entry name" value="DIHYDROFOLATE REDUCTASE FAMILY PROTEIN (AFU_ORTHOLOGUE AFUA_8G06820)"/>
    <property type="match status" value="1"/>
</dbReference>
<proteinExistence type="predicted"/>
<name>A0ABT0SA37_9SPHN</name>
<dbReference type="InterPro" id="IPR002734">
    <property type="entry name" value="RibDG_C"/>
</dbReference>
<dbReference type="SUPFAM" id="SSF53597">
    <property type="entry name" value="Dihydrofolate reductase-like"/>
    <property type="match status" value="1"/>
</dbReference>
<accession>A0ABT0SA37</accession>
<dbReference type="InterPro" id="IPR050765">
    <property type="entry name" value="Riboflavin_Biosynth_HTPR"/>
</dbReference>
<feature type="domain" description="Bacterial bifunctional deaminase-reductase C-terminal" evidence="1">
    <location>
        <begin position="3"/>
        <end position="182"/>
    </location>
</feature>
<comment type="caution">
    <text evidence="2">The sequence shown here is derived from an EMBL/GenBank/DDBJ whole genome shotgun (WGS) entry which is preliminary data.</text>
</comment>
<dbReference type="RefSeq" id="WP_249915675.1">
    <property type="nucleotide sequence ID" value="NZ_JAMGBB010000001.1"/>
</dbReference>
<dbReference type="PANTHER" id="PTHR38011:SF2">
    <property type="entry name" value="BIFUNCTIONAL DEAMINASE-REDUCTASE DOMAIN PROTEIN"/>
    <property type="match status" value="1"/>
</dbReference>
<dbReference type="InterPro" id="IPR024072">
    <property type="entry name" value="DHFR-like_dom_sf"/>
</dbReference>
<dbReference type="EMBL" id="JAMGBB010000001">
    <property type="protein sequence ID" value="MCL6741280.1"/>
    <property type="molecule type" value="Genomic_DNA"/>
</dbReference>
<protein>
    <submittedName>
        <fullName evidence="2">Dihydrofolate reductase family protein</fullName>
    </submittedName>
</protein>
<evidence type="ECO:0000313" key="3">
    <source>
        <dbReference type="Proteomes" id="UP001165383"/>
    </source>
</evidence>
<gene>
    <name evidence="2" type="ORF">LZ518_09080</name>
</gene>
<evidence type="ECO:0000259" key="1">
    <source>
        <dbReference type="Pfam" id="PF01872"/>
    </source>
</evidence>
<sequence>MRKLTGAVFQSLDGVMQAPGGPEEDPTSNFRFGGWAFPFWDDSPFDDVIMGEYDLLLGKRTYDIFAAYWPDNQDNPIGEKFQRIDKYVLTHSNEPLEWNNSHRLSGETAEAVAELKRSDGRDLLIQGSSSIYVPLLAAGLIDRLILMTFPVVLGEGKRIFDGSQAPGTLKLTDHSISGTGVVFASYEPAGEVKTGTFATKPPSEAELELREKIRDGAW</sequence>
<reference evidence="2" key="1">
    <citation type="submission" date="2022-05" db="EMBL/GenBank/DDBJ databases">
        <authorList>
            <person name="Jo J.-H."/>
            <person name="Im W.-T."/>
        </authorList>
    </citation>
    <scope>NUCLEOTIDE SEQUENCE</scope>
    <source>
        <strain evidence="2">RB56-2</strain>
    </source>
</reference>
<dbReference type="Proteomes" id="UP001165383">
    <property type="component" value="Unassembled WGS sequence"/>
</dbReference>
<dbReference type="Pfam" id="PF01872">
    <property type="entry name" value="RibD_C"/>
    <property type="match status" value="1"/>
</dbReference>
<keyword evidence="3" id="KW-1185">Reference proteome</keyword>